<dbReference type="NCBIfam" id="NF004624">
    <property type="entry name" value="PRK05964.1"/>
    <property type="match status" value="1"/>
</dbReference>
<feature type="binding site" evidence="9">
    <location>
        <position position="142"/>
    </location>
    <ligand>
        <name>substrate</name>
    </ligand>
</feature>
<dbReference type="Proteomes" id="UP000659388">
    <property type="component" value="Unassembled WGS sequence"/>
</dbReference>
<proteinExistence type="inferred from homology"/>
<keyword evidence="7 9" id="KW-0663">Pyridoxal phosphate</keyword>
<keyword evidence="4 9" id="KW-0808">Transferase</keyword>
<comment type="subcellular location">
    <subcellularLocation>
        <location evidence="9">Cytoplasm</location>
    </subcellularLocation>
</comment>
<evidence type="ECO:0000256" key="5">
    <source>
        <dbReference type="ARBA" id="ARBA00022691"/>
    </source>
</evidence>
<evidence type="ECO:0000313" key="10">
    <source>
        <dbReference type="EMBL" id="MBL3658563.1"/>
    </source>
</evidence>
<sequence length="422" mass="47582">MNWIERDKQSIWHPFTPLLGVDDPLYIKSAEGVYLITEDGRKILDAVSSWWVNLHGHAHPAIAKAVAEQAASLEHVIFAGFTHKPAITLAENLLSILPDNQDKIFYSDNGSTAVEVALKMAFQYWFNKGDVRKKVIAIDGAYHGDTFGAMSVGERGDFTKPFNEHLFEVEFIDFPTPENESKVFEHFKNIIETEEVASFIFEPIVQGASGMRMYNEQFLDKLISYAQDHNILCIADEVMTGFGRIGKLFACDYISSNPDIFCLSKGLTGGAMALGVTSCTKEVIEAFTSQDLHKTFLHGHSFTANPIACAAAVASFELLTSPTCRVNLSRIEQKHKVFHAKIKGHPRIKDIRYKGTILALEFFTDKDSSYFSEMRNQLYPFFLKKNILLRPLGNLIYLIPPYIITDKELDKIYDAIEEFLAL</sequence>
<evidence type="ECO:0000256" key="4">
    <source>
        <dbReference type="ARBA" id="ARBA00022679"/>
    </source>
</evidence>
<comment type="subunit">
    <text evidence="9">Homodimer.</text>
</comment>
<feature type="binding site" evidence="9">
    <location>
        <begin position="300"/>
        <end position="301"/>
    </location>
    <ligand>
        <name>pyridoxal 5'-phosphate</name>
        <dbReference type="ChEBI" id="CHEBI:597326"/>
    </ligand>
</feature>
<dbReference type="GO" id="GO:0004141">
    <property type="term" value="F:dethiobiotin synthase activity"/>
    <property type="evidence" value="ECO:0007669"/>
    <property type="project" value="TreeGrafter"/>
</dbReference>
<dbReference type="RefSeq" id="WP_202246356.1">
    <property type="nucleotide sequence ID" value="NZ_JAESIY010000013.1"/>
</dbReference>
<dbReference type="GO" id="GO:0005737">
    <property type="term" value="C:cytoplasm"/>
    <property type="evidence" value="ECO:0007669"/>
    <property type="project" value="UniProtKB-SubCell"/>
</dbReference>
<keyword evidence="6 9" id="KW-0093">Biotin biosynthesis</keyword>
<dbReference type="InterPro" id="IPR005814">
    <property type="entry name" value="Aminotrans_3"/>
</dbReference>
<evidence type="ECO:0000256" key="7">
    <source>
        <dbReference type="ARBA" id="ARBA00022898"/>
    </source>
</evidence>
<organism evidence="10 11">
    <name type="scientific">Fulvivirga sediminis</name>
    <dbReference type="NCBI Taxonomy" id="2803949"/>
    <lineage>
        <taxon>Bacteria</taxon>
        <taxon>Pseudomonadati</taxon>
        <taxon>Bacteroidota</taxon>
        <taxon>Cytophagia</taxon>
        <taxon>Cytophagales</taxon>
        <taxon>Fulvivirgaceae</taxon>
        <taxon>Fulvivirga</taxon>
    </lineage>
</organism>
<feature type="binding site" evidence="9">
    <location>
        <position position="390"/>
    </location>
    <ligand>
        <name>substrate</name>
    </ligand>
</feature>
<evidence type="ECO:0000256" key="8">
    <source>
        <dbReference type="ARBA" id="ARBA00048449"/>
    </source>
</evidence>
<evidence type="ECO:0000256" key="6">
    <source>
        <dbReference type="ARBA" id="ARBA00022756"/>
    </source>
</evidence>
<dbReference type="InterPro" id="IPR015424">
    <property type="entry name" value="PyrdxlP-dep_Trfase"/>
</dbReference>
<dbReference type="FunFam" id="3.40.640.10:FF:000004">
    <property type="entry name" value="Acetylornithine aminotransferase"/>
    <property type="match status" value="1"/>
</dbReference>
<dbReference type="AlphaFoldDB" id="A0A937FDS9"/>
<keyword evidence="11" id="KW-1185">Reference proteome</keyword>
<protein>
    <recommendedName>
        <fullName evidence="9">Adenosylmethionine-8-amino-7-oxononanoate aminotransferase</fullName>
        <ecNumber evidence="9">2.6.1.62</ecNumber>
    </recommendedName>
    <alternativeName>
        <fullName evidence="9">7,8-diamino-pelargonic acid aminotransferase</fullName>
        <shortName evidence="9">DAPA AT</shortName>
        <shortName evidence="9">DAPA aminotransferase</shortName>
    </alternativeName>
    <alternativeName>
        <fullName evidence="9">7,8-diaminononanoate synthase</fullName>
        <shortName evidence="9">DANS</shortName>
    </alternativeName>
    <alternativeName>
        <fullName evidence="9">Diaminopelargonic acid synthase</fullName>
    </alternativeName>
</protein>
<dbReference type="EMBL" id="JAESIY010000013">
    <property type="protein sequence ID" value="MBL3658563.1"/>
    <property type="molecule type" value="Genomic_DNA"/>
</dbReference>
<dbReference type="InterPro" id="IPR049704">
    <property type="entry name" value="Aminotrans_3_PPA_site"/>
</dbReference>
<feature type="binding site" evidence="9">
    <location>
        <begin position="110"/>
        <end position="111"/>
    </location>
    <ligand>
        <name>pyridoxal 5'-phosphate</name>
        <dbReference type="ChEBI" id="CHEBI:597326"/>
    </ligand>
</feature>
<dbReference type="Pfam" id="PF00202">
    <property type="entry name" value="Aminotran_3"/>
    <property type="match status" value="1"/>
</dbReference>
<feature type="site" description="Participates in the substrate recognition with KAPA and in a stacking interaction with the adenine ring of SAM" evidence="9">
    <location>
        <position position="15"/>
    </location>
</feature>
<dbReference type="PANTHER" id="PTHR42684">
    <property type="entry name" value="ADENOSYLMETHIONINE-8-AMINO-7-OXONONANOATE AMINOTRANSFERASE"/>
    <property type="match status" value="1"/>
</dbReference>
<feature type="binding site" evidence="9">
    <location>
        <position position="265"/>
    </location>
    <ligand>
        <name>substrate</name>
    </ligand>
</feature>
<keyword evidence="5 9" id="KW-0949">S-adenosyl-L-methionine</keyword>
<dbReference type="GO" id="GO:0051537">
    <property type="term" value="F:2 iron, 2 sulfur cluster binding"/>
    <property type="evidence" value="ECO:0007669"/>
    <property type="project" value="UniProtKB-KW"/>
</dbReference>
<evidence type="ECO:0000313" key="11">
    <source>
        <dbReference type="Proteomes" id="UP000659388"/>
    </source>
</evidence>
<dbReference type="Gene3D" id="3.40.640.10">
    <property type="entry name" value="Type I PLP-dependent aspartate aminotransferase-like (Major domain)"/>
    <property type="match status" value="1"/>
</dbReference>
<evidence type="ECO:0000256" key="3">
    <source>
        <dbReference type="ARBA" id="ARBA00022576"/>
    </source>
</evidence>
<feature type="binding site" evidence="9">
    <location>
        <position position="50"/>
    </location>
    <ligand>
        <name>substrate</name>
    </ligand>
</feature>
<feature type="binding site" evidence="9">
    <location>
        <position position="299"/>
    </location>
    <ligand>
        <name>substrate</name>
    </ligand>
</feature>
<dbReference type="InterPro" id="IPR015421">
    <property type="entry name" value="PyrdxlP-dep_Trfase_major"/>
</dbReference>
<reference evidence="10" key="1">
    <citation type="submission" date="2021-01" db="EMBL/GenBank/DDBJ databases">
        <title>Fulvivirga kasyanovii gen. nov., sp nov., a novel member of the phylum Bacteroidetes isolated from seawater in a mussel farm.</title>
        <authorList>
            <person name="Zhao L.-H."/>
            <person name="Wang Z.-J."/>
        </authorList>
    </citation>
    <scope>NUCLEOTIDE SEQUENCE</scope>
    <source>
        <strain evidence="10">2943</strain>
    </source>
</reference>
<keyword evidence="3 9" id="KW-0032">Aminotransferase</keyword>
<feature type="modified residue" description="N6-(pyridoxal phosphate)lysine" evidence="9">
    <location>
        <position position="265"/>
    </location>
</feature>
<dbReference type="HAMAP" id="MF_00834">
    <property type="entry name" value="BioA"/>
    <property type="match status" value="1"/>
</dbReference>
<comment type="caution">
    <text evidence="10">The sequence shown here is derived from an EMBL/GenBank/DDBJ whole genome shotgun (WGS) entry which is preliminary data.</text>
</comment>
<dbReference type="CDD" id="cd00610">
    <property type="entry name" value="OAT_like"/>
    <property type="match status" value="1"/>
</dbReference>
<dbReference type="EC" id="2.6.1.62" evidence="9"/>
<comment type="function">
    <text evidence="9">Catalyzes the transfer of the alpha-amino group from S-adenosyl-L-methionine (SAM) to 7-keto-8-aminopelargonic acid (KAPA) to form 7,8-diaminopelargonic acid (DAPA). It is the only aminotransferase known to utilize SAM as an amino donor.</text>
</comment>
<dbReference type="GO" id="GO:0004015">
    <property type="term" value="F:adenosylmethionine-8-amino-7-oxononanoate transaminase activity"/>
    <property type="evidence" value="ECO:0007669"/>
    <property type="project" value="UniProtKB-UniRule"/>
</dbReference>
<keyword evidence="9" id="KW-0963">Cytoplasm</keyword>
<comment type="catalytic activity">
    <reaction evidence="8 9">
        <text>(8S)-8-amino-7-oxononanoate + S-adenosyl-L-methionine = S-adenosyl-4-methylsulfanyl-2-oxobutanoate + (7R,8S)-7,8-diammoniononanoate</text>
        <dbReference type="Rhea" id="RHEA:16861"/>
        <dbReference type="ChEBI" id="CHEBI:16490"/>
        <dbReference type="ChEBI" id="CHEBI:59789"/>
        <dbReference type="ChEBI" id="CHEBI:149468"/>
        <dbReference type="ChEBI" id="CHEBI:149469"/>
        <dbReference type="EC" id="2.6.1.62"/>
    </reaction>
</comment>
<gene>
    <name evidence="9 10" type="primary">bioA</name>
    <name evidence="10" type="ORF">JL102_20590</name>
</gene>
<dbReference type="PROSITE" id="PS00600">
    <property type="entry name" value="AA_TRANSFER_CLASS_3"/>
    <property type="match status" value="1"/>
</dbReference>
<dbReference type="Gene3D" id="3.90.1150.10">
    <property type="entry name" value="Aspartate Aminotransferase, domain 1"/>
    <property type="match status" value="1"/>
</dbReference>
<dbReference type="GO" id="GO:0009102">
    <property type="term" value="P:biotin biosynthetic process"/>
    <property type="evidence" value="ECO:0007669"/>
    <property type="project" value="UniProtKB-UniRule"/>
</dbReference>
<dbReference type="SUPFAM" id="SSF53383">
    <property type="entry name" value="PLP-dependent transferases"/>
    <property type="match status" value="1"/>
</dbReference>
<evidence type="ECO:0000256" key="1">
    <source>
        <dbReference type="ARBA" id="ARBA00001933"/>
    </source>
</evidence>
<evidence type="ECO:0000256" key="2">
    <source>
        <dbReference type="ARBA" id="ARBA00005063"/>
    </source>
</evidence>
<feature type="binding site" evidence="9">
    <location>
        <position position="236"/>
    </location>
    <ligand>
        <name>pyridoxal 5'-phosphate</name>
        <dbReference type="ChEBI" id="CHEBI:597326"/>
    </ligand>
</feature>
<comment type="similarity">
    <text evidence="9">Belongs to the class-III pyridoxal-phosphate-dependent aminotransferase family. BioA subfamily.</text>
</comment>
<accession>A0A937FDS9</accession>
<dbReference type="InterPro" id="IPR015422">
    <property type="entry name" value="PyrdxlP-dep_Trfase_small"/>
</dbReference>
<name>A0A937FDS9_9BACT</name>
<dbReference type="PANTHER" id="PTHR42684:SF3">
    <property type="entry name" value="ADENOSYLMETHIONINE-8-AMINO-7-OXONONANOATE AMINOTRANSFERASE"/>
    <property type="match status" value="1"/>
</dbReference>
<comment type="pathway">
    <text evidence="2 9">Cofactor biosynthesis; biotin biosynthesis; 7,8-diaminononanoate from 8-amino-7-oxononanoate (SAM route): step 1/1.</text>
</comment>
<comment type="cofactor">
    <cofactor evidence="1 9">
        <name>pyridoxal 5'-phosphate</name>
        <dbReference type="ChEBI" id="CHEBI:597326"/>
    </cofactor>
</comment>
<dbReference type="NCBIfam" id="TIGR00508">
    <property type="entry name" value="bioA"/>
    <property type="match status" value="1"/>
</dbReference>
<dbReference type="InterPro" id="IPR005815">
    <property type="entry name" value="BioA"/>
</dbReference>
<evidence type="ECO:0000256" key="9">
    <source>
        <dbReference type="HAMAP-Rule" id="MF_00834"/>
    </source>
</evidence>
<dbReference type="GO" id="GO:0030170">
    <property type="term" value="F:pyridoxal phosphate binding"/>
    <property type="evidence" value="ECO:0007669"/>
    <property type="project" value="UniProtKB-UniRule"/>
</dbReference>